<evidence type="ECO:0008006" key="8">
    <source>
        <dbReference type="Google" id="ProtNLM"/>
    </source>
</evidence>
<keyword evidence="7" id="KW-1185">Reference proteome</keyword>
<dbReference type="PANTHER" id="PTHR43201">
    <property type="entry name" value="ACYL-COA SYNTHETASE"/>
    <property type="match status" value="1"/>
</dbReference>
<dbReference type="PANTHER" id="PTHR43201:SF8">
    <property type="entry name" value="ACYL-COA SYNTHETASE FAMILY MEMBER 3"/>
    <property type="match status" value="1"/>
</dbReference>
<dbReference type="PROSITE" id="PS00455">
    <property type="entry name" value="AMP_BINDING"/>
    <property type="match status" value="1"/>
</dbReference>
<comment type="similarity">
    <text evidence="3">Belongs to the ATP-dependent AMP-binding enzyme family.</text>
</comment>
<dbReference type="InterPro" id="IPR000873">
    <property type="entry name" value="AMP-dep_synth/lig_dom"/>
</dbReference>
<dbReference type="InterPro" id="IPR025110">
    <property type="entry name" value="AMP-bd_C"/>
</dbReference>
<feature type="domain" description="AMP-dependent synthetase/ligase" evidence="4">
    <location>
        <begin position="4"/>
        <end position="369"/>
    </location>
</feature>
<dbReference type="InterPro" id="IPR020845">
    <property type="entry name" value="AMP-binding_CS"/>
</dbReference>
<sequence length="5222" mass="554559">MHTKYDDRVAVVVGEESWTYSDVNVEATGYAKQVLQACQSTPVPSVQSKIQNGPRVAVMAEPGAEYVAGMWAAWLAGGVAVPLALANPAAELLYVLEDSKVSVVLVTKAYSELLKPLAAKCGAALIRLEPVLAVSRMTPVAKAISEYPGKVYVGGKLMNTHKYDEAALKSIALPKPSNDKGALIIYTSGTTGRPKGALHSHKGLQAQCKSMGGAWGWCAEDRILHVLPLHHIHGIVNAFITPLMYGAAIEFMPKFSPSQMWERVVQQPPITVFMGVPTMYNFLLNAYSKMPPAKQQAGAAAMRALRLTISGSAACPLPIMNGWKEITGQVLLERYGMTETGMILSNPYSPSDSRRPGFVGAPLPGQEIKMSVVCSLRFHVAQMSVVCSLRFRVAQMSAVCSLRCHAAQMSAVCSLRFHVAQMSALCSLRCHAAQMRAVCSLRFLVAQMRAVCSLRCHVAQMSALCSLRCHAAQMSAVCSLRFHVAQMSVVCSLHCHAAQMSAVCSLHYHVAQMSVVCSLRFHVAQMSVVCSLRFRVAQMSAVCSLRCHAAQMSALCSLRCHAAQMRAMRAVCSLRFHVAQMIAMSALCSLRFHVAQMSAVCSLRCHAAQMSAVCSLRFHVAQMSALCLLRCHAVQMSAMSAVRSLRCHVAQMSALCSLRCHVAQMSVVCSLRCHATQMSAVCSLRFHVAQMSALCSLRCHAAQMSAVCSLRFHVAQMSVMSVVCSLRFRVAQMSGVLAALPCGADECAVLAALPRGANACGVLAALPRAQMSAVCSLCCHVAQMRAVCSLRCHVAQMIAMSALCSLRFHVAQMSAVCSLRCHAAQMSAVCSLRFHVAQMSALCLLRCHAVQMSAMSAVRSLRCHVAQMSALCSLRCHVAQMSVVCSLRCHATQMSAVCSLRFHVAQMSVVCSLRRHVAQMSAVCSLHYHVAQMSVVCSLRFHVAQMSVVCSLRFRVAQMSALCSLRCHVAQMSVVCSLRCHAAQMSAVCSLRFHVAQMSVVCSLRCHVAQMSAVCSLHYHVAQMSVMSALCSLRCHAAQMRCVAALLTWHADECGVLAVLPRGADACGVLAALPRGADDCGALAALLRGADACGVLAALPRAQMSALCSLRFHVAQMSAVCSLRCHAAQMSAVCSLRFHVAQMNECAVLAALPRGANACGVLAALPRAQMSAMSAVRSLCCHVAQMRAVCSLRCHVAQMIALCSLRCYVAQMRAVCSLRFHVAQMSALCSLRFHVAQMSAVCSLHCHAAQMSAVCSLHYHVAQMSVVCSLRFHVAQMSVVCSLRFRVAQMSAVCSLRCHAEQMSAVCSLRFHVAQMSVVCSLRFHVAQMNACGVLAVLTRGADACGVLAALPHGADECGALAAPPCGANACGVLAALPRAQMSVVCSLRFHVAQMSVVCSLRFRVAQMSAVCSLRCHAEQMSAVCSLRFHVAQMSVVCSLRFHVAQMSALCSLRCHAAQMRAMRAVCSLRCHVAQMSAMSAVCSLRFHVAQMSVVCSLRFHVAQMSALCSLRCHAAQMRAMRAVCSLRCHVAQMSAISAVCSLRCHVAQMSAVRSLRCYVAQMRAVCSLRFHVAQMSALCSLRCHAAQMSAVCSLHYHVAQTSVVCSLRFHVAQMSVVCSLRFRVAQMSAVCSLRCHAEQMSAVCSLRFHVAQMSVMRAVCSLRCHVAQMSALCSLRCHVAQMSAVCSLRCHAAQMSAVCSLHYHVAQMSVVCSLRFHVAQMSVVCSLRFRVAQMSAVCSLRCHAEQMSAVCSLRFHVAQMSVVCSLRFHVAQMSALCSLRCHAAQMRAMRAVCSLRCHVAQMSVVCSLRFHVAQMSVVCSLRFRVAQMSAVCSLRCHAEQMSAVCSLRFHVAQMSVVCSLRFHVAQMSAVCSLRCLAAQMRAVCSLRCHVAQMSAMSALCSLRFHVAQMSLVCSLRCHVAQMSAVCSLRCHVAQMSAMSALCSLRFHVAQMSVVCSLRCHVAQMSAVVPEGEGTPEDGPGEIRVRGELIFTEYFGRPDATKAAHDEEGYFKTGDIVKKEDGSWRILGRNSVDIIKCGGYKLSALEIENHLLDHPAIEECAVCGVPDEAYGELVGLVAAPKQGETLPSLKELGSWAASHMASYKIPKLMKGVSAIPRNAMGKVNKKELVKIFGMAAPAPPPTDIYVINGFFMAMREKYTKAGASIHYFVVEWSPASLAWEDFRGKVLGATDPATAEAGSLRAEVLAKYKALGLTGEPNVGDNGVHASASPFEALAERLNWVGAALEEDAFGAAMLKAGIPKDTIMAWTKDPQARYPHYALGTACGSNIPGVQSQRYLRWESMPEDSASTCLNGEYFTSILGVMEVEYFWRPLRIGHGSQSPCAVACKGGWWMPLGHSVRVGRVGWAWQVEFEGKKQSLFDLLEDINADECLAKCQKIAGVSGPVVPVKNMAYVFIKPHAVTPAVVELVSSKFQAAGISVGQSGAIDNTKIEKDMLVDNHYYAIANKASLSKPADLNPPAAKQEDFKAKFGLSWAEALQKGWVYNAVDGCAKLGIDGEAMDTRWAQTKKAGDLVKFGGGFYCGKLSLPWGGRALLQAAPCPRDVGGAAAEAGGVGGGTLSGGRRDVHRRGRDVGADGAHAALGCACGGSAGAAPAPPPTDIYVINGFFMAMREKYTKAGASIHYFLVEWSPASLAWEDFRGKVLGATDPATAEAGSLRAEVLAKYKALGLTEEPNVGDNGVHASASPFEALAERLNWVGAALEEDAFGAAMLKAGIPKDTIMAWTKDPQARHPHYALGQGVAEVMLRLLGGGACREGDQISGLARHTPHGEGVGASYSALLDEAYSTSGDEVQTAVEFEGKKQSLFDLLEDINADECLAKCQKIAGVSGPVVPVKNMAYVFIKPHAVTPAVVELVASKFQAAGISVGQSGAIDNTKIEKDMLVDNHYYAIANKASLSKPADLNPPAAKQEDFKAKFGLSWAEALQKGWVYNAVDGCAKLGIDGEAMDTRWAQTKKAGDLVKFGGGFYCGKLSLPWGGRALLQAAPYPRDVGGAAAEAGGVGGGTLSGGRRDVHRRGRDVGADGAHAALGCACGGSAGAAPAPPPTDIYVINGFFMAMREKYTKAGASIHYFVVEWSPASLAWEDFRGKVLGATDPATAEAGSLRVEVLAKYKALGLTEEPNVGDNGVHASASPFEALAERLNWVGATLEEDAFGAAMLKAGIPKDTIMAWTKDPQARHPHYALGQGVAEVMPRLLVGGVCREGDQISGLARHTPHGEGVGASHSALLDEAYSTSGDEVQTAVEFEGKKQSLFDLLEDINADECLAKCQKIAGVSGPVVPVKNMAYVFIKPHAVTPAVVELVSSKFQAAGISVGQSGAIDNTKIEKDMLVDNHYYAIANKASLSKPADLNPPAAKQEDFKAKFGLSWAEALQKGWVYNAVDGCAKLGIDGEAMDTRWAQTKKAGDLVKFGGGFYCGKLSLPWGGRALLQAAPYPRDVGGAAAEAGGVGGGTLSGGRRDVHRRGRDVGADGAHAALGCACGGSAGAAPAPPPTDIYVLNGFFMAMREKYTKAGASIHYFVVEWSPASLAWEDFRGKVLGATDPATAEAGSLRAEVLAKYKALGLTEEPNVGDNGVHASASPFEALAERLNWVGAALEEDAFGAAMLKAGIPKDTIMAWTKDPQARHPHYALGHGVAEVMLRLLVGGVCREGDQISGLARHTPHGEGVGASHSALLDEAYSTSGDEVQTAVEFEGKKQSLFDLLEDINADECLAKCQKIAGVSGPVVPVKNMAYVFIKPHAVTPAVVELVSSKFQAAGISVGQSGAIDNTKIEKDMLVDNHYYAIANKASLSKPADLNPPAAKQEDFKAKFGLSWAEALQRGWVYNAVDGCAKLGIDGEAMDTRWAQTKKAGDLVKFGGGFYCGKLSLPWGGRALLQAAPYPRDVGGAAAEAGGVGGGTLSGGRRDVHRRGRDVGADGAHAALGCACGGSAGAAPAPPPTDIYVINGFFMAMREKYTKAGASIHYFVVEWSPASLAWEDFRGKVLGATDPATAEAGSLRAEVLAKYKALGLTEEPNVGDNGVHASASPFEALAERLNWVGATLEEDAFGAAMLKAGIPKDTIMAWTKDPQARHPHYALGQGVAEVMLRLLVGGVCREGDQISGLARHTPHGEGVGASHSALLDEAYSTSGDEVQTAVEFEGKKQSLFDLLEDINADECLAKCQKIAGVSGPVVPVKNMAYVFIKPHAVTPAVVELVSSKFQAAGISVGQSGAIDNTKIEKDMLVDNHYYAIANKASLSKPADLNPPAAKQEDFKAKFGLSWAEALQRGWVYNAVDGCAKLGIDGEAMDTRWAQTKKAGDLVKFGGGFYCGKLSLPWGGRALLQAAPCPRDVGGAAAEAGGVGGGTLSGGRRDVHRRGRDVGADGAHAALGCACGGSAGAAPAPPPTDIYVINGFFMAMREKYTKAGASIHYFVVEWSPASLAWEDFRGKVLGATDPATAEAGSLRAEVLAKYKALGLTEEPNVGDNGVHASASPFEALAERLNWVGATLEEDAFGAAMLKAGIPKDTIMAWTKDPQARHPHYALGQGVAEVMLRLLVGGVCREGDQISGLARHTPHGEGVGASHSALLDEAYSTSGDEVQTAVEFEGKKQSLFDLLEDINADECLAKCQKIAGVSGPVVPVKNMAYVFIKPHAVTPAVVELVSSKFQAAGISVGQSGAIDNTKIEKDMLVDNHYYAIANKASLSKPADLNPPAAKQEDFKAKFGLSWAEALQKGWVYNAVDGCAKLGIDGEAMDTRWAQTKKAGDLVKFGGGFYCGKLSLPWGGRALLQAAPYPRDVGGAAAEAGGVGGGTLSGGRRDVHRRGRDVGADGAHAALGCACGGSAGAAPAPPPTDIYVINGFFMAMREKYTKAGASIHYFVVEWSPASLAWEDFRGKVLGATDPATAEAGSLRVEVLAKYKALGLTEEPNVGDNGVHASASPFEALAERLNWVGAALEEDAFGAAMLKAGIPKDTIMAWTKDPQARHPHYALGHGVAEVMLRLLVGGVCREGDQISGLARHTPHGEGVGASHSALLDEAYSTSGDEVQTAVEFEGKKQSLFDLLEDINADECLAKCQKIAGVSGPVVPVKNMAYVFIKPHAVTPAVVELVSSKFQAAGISVGQSGAIDNTKIEKDMLVDNHYYAIANKASLSKPADLNPPAAKQEDFKAKFGLSWAEALQKGWVYNAVDGCAKLGIDGEAMDTRWAQTKKAGDLVKFGGGFYCGKLSL</sequence>
<feature type="domain" description="AMP-binding enzyme C-terminal" evidence="5">
    <location>
        <begin position="2046"/>
        <end position="2122"/>
    </location>
</feature>
<dbReference type="Pfam" id="PF13193">
    <property type="entry name" value="AMP-binding_C"/>
    <property type="match status" value="1"/>
</dbReference>
<dbReference type="InterPro" id="IPR042099">
    <property type="entry name" value="ANL_N_sf"/>
</dbReference>
<dbReference type="Gene3D" id="3.30.300.30">
    <property type="match status" value="1"/>
</dbReference>
<evidence type="ECO:0000259" key="4">
    <source>
        <dbReference type="Pfam" id="PF00501"/>
    </source>
</evidence>
<dbReference type="Gene3D" id="3.40.50.12780">
    <property type="entry name" value="N-terminal domain of ligase-like"/>
    <property type="match status" value="2"/>
</dbReference>
<dbReference type="Gene3D" id="3.30.70.141">
    <property type="entry name" value="Nucleoside diphosphate kinase-like domain"/>
    <property type="match status" value="7"/>
</dbReference>
<dbReference type="EMBL" id="LGRX02004535">
    <property type="protein sequence ID" value="KAK3280102.1"/>
    <property type="molecule type" value="Genomic_DNA"/>
</dbReference>
<name>A0AAE0GL17_9CHLO</name>
<dbReference type="SUPFAM" id="SSF54919">
    <property type="entry name" value="Nucleoside diphosphate kinase, NDK"/>
    <property type="match status" value="7"/>
</dbReference>
<evidence type="ECO:0000256" key="3">
    <source>
        <dbReference type="ARBA" id="ARBA00006432"/>
    </source>
</evidence>
<dbReference type="GO" id="GO:0031956">
    <property type="term" value="F:medium-chain fatty acid-CoA ligase activity"/>
    <property type="evidence" value="ECO:0007669"/>
    <property type="project" value="TreeGrafter"/>
</dbReference>
<dbReference type="GO" id="GO:0004550">
    <property type="term" value="F:nucleoside diphosphate kinase activity"/>
    <property type="evidence" value="ECO:0007669"/>
    <property type="project" value="UniProtKB-EC"/>
</dbReference>
<dbReference type="SUPFAM" id="SSF56801">
    <property type="entry name" value="Acetyl-CoA synthetase-like"/>
    <property type="match status" value="2"/>
</dbReference>
<evidence type="ECO:0000313" key="7">
    <source>
        <dbReference type="Proteomes" id="UP001190700"/>
    </source>
</evidence>
<gene>
    <name evidence="6" type="ORF">CYMTET_12043</name>
</gene>
<comment type="catalytic activity">
    <reaction evidence="1">
        <text>a 2'-deoxyribonucleoside 5'-diphosphate + ATP = a 2'-deoxyribonucleoside 5'-triphosphate + ADP</text>
        <dbReference type="Rhea" id="RHEA:44640"/>
        <dbReference type="ChEBI" id="CHEBI:30616"/>
        <dbReference type="ChEBI" id="CHEBI:61560"/>
        <dbReference type="ChEBI" id="CHEBI:73316"/>
        <dbReference type="ChEBI" id="CHEBI:456216"/>
        <dbReference type="EC" id="2.7.4.6"/>
    </reaction>
</comment>
<comment type="caution">
    <text evidence="6">The sequence shown here is derived from an EMBL/GenBank/DDBJ whole genome shotgun (WGS) entry which is preliminary data.</text>
</comment>
<organism evidence="6 7">
    <name type="scientific">Cymbomonas tetramitiformis</name>
    <dbReference type="NCBI Taxonomy" id="36881"/>
    <lineage>
        <taxon>Eukaryota</taxon>
        <taxon>Viridiplantae</taxon>
        <taxon>Chlorophyta</taxon>
        <taxon>Pyramimonadophyceae</taxon>
        <taxon>Pyramimonadales</taxon>
        <taxon>Pyramimonadaceae</taxon>
        <taxon>Cymbomonas</taxon>
    </lineage>
</organism>
<comment type="catalytic activity">
    <reaction evidence="2">
        <text>a ribonucleoside 5'-diphosphate + ATP = a ribonucleoside 5'-triphosphate + ADP</text>
        <dbReference type="Rhea" id="RHEA:18113"/>
        <dbReference type="ChEBI" id="CHEBI:30616"/>
        <dbReference type="ChEBI" id="CHEBI:57930"/>
        <dbReference type="ChEBI" id="CHEBI:61557"/>
        <dbReference type="ChEBI" id="CHEBI:456216"/>
        <dbReference type="EC" id="2.7.4.6"/>
    </reaction>
</comment>
<dbReference type="InterPro" id="IPR045851">
    <property type="entry name" value="AMP-bd_C_sf"/>
</dbReference>
<dbReference type="Pfam" id="PF00501">
    <property type="entry name" value="AMP-binding"/>
    <property type="match status" value="1"/>
</dbReference>
<evidence type="ECO:0000313" key="6">
    <source>
        <dbReference type="EMBL" id="KAK3280102.1"/>
    </source>
</evidence>
<dbReference type="InterPro" id="IPR036850">
    <property type="entry name" value="NDK-like_dom_sf"/>
</dbReference>
<accession>A0AAE0GL17</accession>
<evidence type="ECO:0000256" key="2">
    <source>
        <dbReference type="ARBA" id="ARBA00000937"/>
    </source>
</evidence>
<evidence type="ECO:0000259" key="5">
    <source>
        <dbReference type="Pfam" id="PF13193"/>
    </source>
</evidence>
<reference evidence="6 7" key="1">
    <citation type="journal article" date="2015" name="Genome Biol. Evol.">
        <title>Comparative Genomics of a Bacterivorous Green Alga Reveals Evolutionary Causalities and Consequences of Phago-Mixotrophic Mode of Nutrition.</title>
        <authorList>
            <person name="Burns J.A."/>
            <person name="Paasch A."/>
            <person name="Narechania A."/>
            <person name="Kim E."/>
        </authorList>
    </citation>
    <scope>NUCLEOTIDE SEQUENCE [LARGE SCALE GENOMIC DNA]</scope>
    <source>
        <strain evidence="6 7">PLY_AMNH</strain>
    </source>
</reference>
<evidence type="ECO:0000256" key="1">
    <source>
        <dbReference type="ARBA" id="ARBA00000082"/>
    </source>
</evidence>
<protein>
    <recommendedName>
        <fullName evidence="8">AMP-dependent synthetase/ligase domain-containing protein</fullName>
    </recommendedName>
</protein>
<dbReference type="Proteomes" id="UP001190700">
    <property type="component" value="Unassembled WGS sequence"/>
</dbReference>
<proteinExistence type="inferred from homology"/>
<dbReference type="GO" id="GO:0006631">
    <property type="term" value="P:fatty acid metabolic process"/>
    <property type="evidence" value="ECO:0007669"/>
    <property type="project" value="TreeGrafter"/>
</dbReference>